<accession>A0A0V1B387</accession>
<dbReference type="EMBL" id="JYDH01000127">
    <property type="protein sequence ID" value="KRY30995.1"/>
    <property type="molecule type" value="Genomic_DNA"/>
</dbReference>
<dbReference type="Proteomes" id="UP000054776">
    <property type="component" value="Unassembled WGS sequence"/>
</dbReference>
<gene>
    <name evidence="1" type="ORF">T01_10380</name>
</gene>
<reference evidence="1 2" key="1">
    <citation type="submission" date="2015-01" db="EMBL/GenBank/DDBJ databases">
        <title>Evolution of Trichinella species and genotypes.</title>
        <authorList>
            <person name="Korhonen P.K."/>
            <person name="Edoardo P."/>
            <person name="Giuseppe L.R."/>
            <person name="Gasser R.B."/>
        </authorList>
    </citation>
    <scope>NUCLEOTIDE SEQUENCE [LARGE SCALE GENOMIC DNA]</scope>
    <source>
        <strain evidence="1">ISS3</strain>
    </source>
</reference>
<dbReference type="AlphaFoldDB" id="A0A0V1B387"/>
<organism evidence="1 2">
    <name type="scientific">Trichinella spiralis</name>
    <name type="common">Trichina worm</name>
    <dbReference type="NCBI Taxonomy" id="6334"/>
    <lineage>
        <taxon>Eukaryota</taxon>
        <taxon>Metazoa</taxon>
        <taxon>Ecdysozoa</taxon>
        <taxon>Nematoda</taxon>
        <taxon>Enoplea</taxon>
        <taxon>Dorylaimia</taxon>
        <taxon>Trichinellida</taxon>
        <taxon>Trichinellidae</taxon>
        <taxon>Trichinella</taxon>
    </lineage>
</organism>
<comment type="caution">
    <text evidence="1">The sequence shown here is derived from an EMBL/GenBank/DDBJ whole genome shotgun (WGS) entry which is preliminary data.</text>
</comment>
<evidence type="ECO:0000313" key="1">
    <source>
        <dbReference type="EMBL" id="KRY30995.1"/>
    </source>
</evidence>
<protein>
    <submittedName>
        <fullName evidence="1">Uncharacterized protein</fullName>
    </submittedName>
</protein>
<keyword evidence="2" id="KW-1185">Reference proteome</keyword>
<name>A0A0V1B387_TRISP</name>
<evidence type="ECO:0000313" key="2">
    <source>
        <dbReference type="Proteomes" id="UP000054776"/>
    </source>
</evidence>
<proteinExistence type="predicted"/>
<sequence length="63" mass="7267">MKATLKFTVNPLVDCWGVAHSREILVRSTEHHEVERYVVGLLKCGTPLIRKTRPFIDYVLQNS</sequence>
<dbReference type="InParanoid" id="A0A0V1B387"/>